<dbReference type="Pfam" id="PF24741">
    <property type="entry name" value="AlkZ-rel"/>
    <property type="match status" value="1"/>
</dbReference>
<dbReference type="InterPro" id="IPR056298">
    <property type="entry name" value="AlkZ-rel"/>
</dbReference>
<accession>A0A644XK08</accession>
<protein>
    <submittedName>
        <fullName evidence="1">Uncharacterized protein</fullName>
    </submittedName>
</protein>
<evidence type="ECO:0000313" key="1">
    <source>
        <dbReference type="EMBL" id="MPM14404.1"/>
    </source>
</evidence>
<gene>
    <name evidence="1" type="ORF">SDC9_60766</name>
</gene>
<dbReference type="EMBL" id="VSSQ01002273">
    <property type="protein sequence ID" value="MPM14404.1"/>
    <property type="molecule type" value="Genomic_DNA"/>
</dbReference>
<comment type="caution">
    <text evidence="1">The sequence shown here is derived from an EMBL/GenBank/DDBJ whole genome shotgun (WGS) entry which is preliminary data.</text>
</comment>
<name>A0A644XK08_9ZZZZ</name>
<proteinExistence type="predicted"/>
<reference evidence="1" key="1">
    <citation type="submission" date="2019-08" db="EMBL/GenBank/DDBJ databases">
        <authorList>
            <person name="Kucharzyk K."/>
            <person name="Murdoch R.W."/>
            <person name="Higgins S."/>
            <person name="Loffler F."/>
        </authorList>
    </citation>
    <scope>NUCLEOTIDE SEQUENCE</scope>
</reference>
<organism evidence="1">
    <name type="scientific">bioreactor metagenome</name>
    <dbReference type="NCBI Taxonomy" id="1076179"/>
    <lineage>
        <taxon>unclassified sequences</taxon>
        <taxon>metagenomes</taxon>
        <taxon>ecological metagenomes</taxon>
    </lineage>
</organism>
<dbReference type="AlphaFoldDB" id="A0A644XK08"/>
<sequence>MTRIQNYTDFVEALLQAGFSLGGGNSDGIFALIPWGWEEAPPYETPVCWHTGDPETDPWEWRMRVLDERRDIAYGKVFFKKSGFITKEWAPYFLAARRGKTDFPEAYESGTLSHAAKRIYGVVLDYGTLPLHAIKQLAGFGSEEKSRFDGALTELQMRMFLTMCGRQQKLSQKGEEYGWYSTVFCTTEQFWGEDVFAQAAKISKNDAVEAITKQVLLLNPEAEAKKIQKFILG</sequence>